<comment type="caution">
    <text evidence="1">The sequence shown here is derived from an EMBL/GenBank/DDBJ whole genome shotgun (WGS) entry which is preliminary data.</text>
</comment>
<organism evidence="1 2">
    <name type="scientific">Rhizobium lentis</name>
    <dbReference type="NCBI Taxonomy" id="1138194"/>
    <lineage>
        <taxon>Bacteria</taxon>
        <taxon>Pseudomonadati</taxon>
        <taxon>Pseudomonadota</taxon>
        <taxon>Alphaproteobacteria</taxon>
        <taxon>Hyphomicrobiales</taxon>
        <taxon>Rhizobiaceae</taxon>
        <taxon>Rhizobium/Agrobacterium group</taxon>
        <taxon>Rhizobium</taxon>
    </lineage>
</organism>
<proteinExistence type="predicted"/>
<evidence type="ECO:0008006" key="3">
    <source>
        <dbReference type="Google" id="ProtNLM"/>
    </source>
</evidence>
<sequence length="243" mass="26283">METSLYLPVKAFLEAAGYVVKGEVGGCDLVGLSDGEPQIVVVCELKLSFNLELLLQAVDRAAMSDEVWIAARVSAKGRGREADKRYRDLCRRLGIGMLGVSDGGEVSVIVSSVSPMPRTNPKRRTRLVKEHQRRRGDPAVGGGSRAPIMTAYRQQALLCAAALDQGVARPRDMKALTPNAGRILLDNVYGWFERREKGVYALTPAGQAALLRWPQPVADPAPLNSMISGPIGLKSESCSKLKN</sequence>
<evidence type="ECO:0000313" key="1">
    <source>
        <dbReference type="EMBL" id="MBB5559212.1"/>
    </source>
</evidence>
<dbReference type="Pfam" id="PF09929">
    <property type="entry name" value="DUF2161"/>
    <property type="match status" value="1"/>
</dbReference>
<keyword evidence="2" id="KW-1185">Reference proteome</keyword>
<dbReference type="AlphaFoldDB" id="A0A7W8UL37"/>
<dbReference type="EMBL" id="JACHBC010000001">
    <property type="protein sequence ID" value="MBB5559212.1"/>
    <property type="molecule type" value="Genomic_DNA"/>
</dbReference>
<accession>A0A7W8UL37</accession>
<protein>
    <recommendedName>
        <fullName evidence="3">DUF2161 domain-containing phosphodiesterase</fullName>
    </recommendedName>
</protein>
<dbReference type="RefSeq" id="WP_183912367.1">
    <property type="nucleotide sequence ID" value="NZ_JACHBB010000001.1"/>
</dbReference>
<reference evidence="1 2" key="1">
    <citation type="submission" date="2020-08" db="EMBL/GenBank/DDBJ databases">
        <title>Genomic Encyclopedia of Type Strains, Phase IV (KMG-V): Genome sequencing to study the core and pangenomes of soil and plant-associated prokaryotes.</title>
        <authorList>
            <person name="Whitman W."/>
        </authorList>
    </citation>
    <scope>NUCLEOTIDE SEQUENCE [LARGE SCALE GENOMIC DNA]</scope>
    <source>
        <strain evidence="1 2">SEMIA 4034</strain>
    </source>
</reference>
<gene>
    <name evidence="1" type="ORF">GGI59_000839</name>
</gene>
<dbReference type="Proteomes" id="UP000528824">
    <property type="component" value="Unassembled WGS sequence"/>
</dbReference>
<dbReference type="InterPro" id="IPR018679">
    <property type="entry name" value="DUF2161"/>
</dbReference>
<name>A0A7W8UL37_9HYPH</name>
<evidence type="ECO:0000313" key="2">
    <source>
        <dbReference type="Proteomes" id="UP000528824"/>
    </source>
</evidence>